<dbReference type="Proteomes" id="UP000297453">
    <property type="component" value="Unassembled WGS sequence"/>
</dbReference>
<accession>A0A4R9G6J8</accession>
<evidence type="ECO:0000259" key="1">
    <source>
        <dbReference type="PROSITE" id="PS50943"/>
    </source>
</evidence>
<comment type="caution">
    <text evidence="2">The sequence shown here is derived from an EMBL/GenBank/DDBJ whole genome shotgun (WGS) entry which is preliminary data.</text>
</comment>
<protein>
    <submittedName>
        <fullName evidence="2">XRE family transcriptional regulator</fullName>
    </submittedName>
</protein>
<evidence type="ECO:0000313" key="2">
    <source>
        <dbReference type="EMBL" id="TGK07226.1"/>
    </source>
</evidence>
<gene>
    <name evidence="2" type="ORF">EHO59_03725</name>
</gene>
<evidence type="ECO:0000313" key="3">
    <source>
        <dbReference type="Proteomes" id="UP000297453"/>
    </source>
</evidence>
<dbReference type="RefSeq" id="WP_135584863.1">
    <property type="nucleotide sequence ID" value="NZ_RQEP01000005.1"/>
</dbReference>
<organism evidence="2 3">
    <name type="scientific">Leptospira semungkisensis</name>
    <dbReference type="NCBI Taxonomy" id="2484985"/>
    <lineage>
        <taxon>Bacteria</taxon>
        <taxon>Pseudomonadati</taxon>
        <taxon>Spirochaetota</taxon>
        <taxon>Spirochaetia</taxon>
        <taxon>Leptospirales</taxon>
        <taxon>Leptospiraceae</taxon>
        <taxon>Leptospira</taxon>
    </lineage>
</organism>
<dbReference type="AlphaFoldDB" id="A0A4R9G6J8"/>
<proteinExistence type="predicted"/>
<keyword evidence="3" id="KW-1185">Reference proteome</keyword>
<dbReference type="GO" id="GO:0003677">
    <property type="term" value="F:DNA binding"/>
    <property type="evidence" value="ECO:0007669"/>
    <property type="project" value="InterPro"/>
</dbReference>
<dbReference type="EMBL" id="RQEP01000005">
    <property type="protein sequence ID" value="TGK07226.1"/>
    <property type="molecule type" value="Genomic_DNA"/>
</dbReference>
<dbReference type="SUPFAM" id="SSF47413">
    <property type="entry name" value="lambda repressor-like DNA-binding domains"/>
    <property type="match status" value="1"/>
</dbReference>
<dbReference type="Gene3D" id="1.10.260.40">
    <property type="entry name" value="lambda repressor-like DNA-binding domains"/>
    <property type="match status" value="1"/>
</dbReference>
<feature type="domain" description="HTH cro/C1-type" evidence="1">
    <location>
        <begin position="17"/>
        <end position="77"/>
    </location>
</feature>
<name>A0A4R9G6J8_9LEPT</name>
<reference evidence="2" key="1">
    <citation type="journal article" date="2019" name="PLoS Negl. Trop. Dis.">
        <title>Revisiting the worldwide diversity of Leptospira species in the environment.</title>
        <authorList>
            <person name="Vincent A.T."/>
            <person name="Schiettekatte O."/>
            <person name="Bourhy P."/>
            <person name="Veyrier F.J."/>
            <person name="Picardeau M."/>
        </authorList>
    </citation>
    <scope>NUCLEOTIDE SEQUENCE [LARGE SCALE GENOMIC DNA]</scope>
    <source>
        <strain evidence="2">SSS9</strain>
    </source>
</reference>
<dbReference type="OrthoDB" id="328278at2"/>
<sequence length="155" mass="17966">MEKGPEEEIYKKIGQVLRYHRKQSGLSLQQLAAKLEKEFKVPFNPNLLGKVERAESRLLAGDLILICEFYRIDIKQFFLKDTKKPVQENMFEDLIESSSMQRIVVYLYPYKDLPQFMSLVEEFLRALTLPILNTIKGSDGKSLKVASPKKKSKKP</sequence>
<dbReference type="InterPro" id="IPR010982">
    <property type="entry name" value="Lambda_DNA-bd_dom_sf"/>
</dbReference>
<dbReference type="CDD" id="cd00093">
    <property type="entry name" value="HTH_XRE"/>
    <property type="match status" value="1"/>
</dbReference>
<dbReference type="PROSITE" id="PS50943">
    <property type="entry name" value="HTH_CROC1"/>
    <property type="match status" value="1"/>
</dbReference>
<dbReference type="InterPro" id="IPR001387">
    <property type="entry name" value="Cro/C1-type_HTH"/>
</dbReference>